<protein>
    <submittedName>
        <fullName evidence="1">Uncharacterized protein</fullName>
    </submittedName>
</protein>
<gene>
    <name evidence="1" type="ORF">N8I77_012195</name>
</gene>
<sequence length="256" mass="27590">MLTPSTISVRTRGVARPSDSCRRLLFSTTHALRAGGPLFNLGGLGASREAQYLSKERGIPRTEYSANIHLIRSSEVDPFAPAPGATRTAVARAAARARAEAEAEIASGALSAEFPRGPMALGGTAGLLAQLHAARNELIETKAALCRMQAQRRNPEKSTTSRLLDIALMLTIFFIIGKGVDKWYAQSPRPTDDLIQAQAAQPIADEIDQATAQRRREAPAEEQVLAETGLTSFERQPAMVQSPRSSVLSGLFWART</sequence>
<evidence type="ECO:0000313" key="1">
    <source>
        <dbReference type="EMBL" id="KAK2598808.1"/>
    </source>
</evidence>
<organism evidence="1 2">
    <name type="scientific">Phomopsis amygdali</name>
    <name type="common">Fusicoccum amygdali</name>
    <dbReference type="NCBI Taxonomy" id="1214568"/>
    <lineage>
        <taxon>Eukaryota</taxon>
        <taxon>Fungi</taxon>
        <taxon>Dikarya</taxon>
        <taxon>Ascomycota</taxon>
        <taxon>Pezizomycotina</taxon>
        <taxon>Sordariomycetes</taxon>
        <taxon>Sordariomycetidae</taxon>
        <taxon>Diaporthales</taxon>
        <taxon>Diaporthaceae</taxon>
        <taxon>Diaporthe</taxon>
    </lineage>
</organism>
<proteinExistence type="predicted"/>
<accession>A0AAD9S4G1</accession>
<evidence type="ECO:0000313" key="2">
    <source>
        <dbReference type="Proteomes" id="UP001265746"/>
    </source>
</evidence>
<reference evidence="1" key="1">
    <citation type="submission" date="2023-06" db="EMBL/GenBank/DDBJ databases">
        <authorList>
            <person name="Noh H."/>
        </authorList>
    </citation>
    <scope>NUCLEOTIDE SEQUENCE</scope>
    <source>
        <strain evidence="1">DUCC20226</strain>
    </source>
</reference>
<dbReference type="EMBL" id="JAUJFL010000008">
    <property type="protein sequence ID" value="KAK2598808.1"/>
    <property type="molecule type" value="Genomic_DNA"/>
</dbReference>
<comment type="caution">
    <text evidence="1">The sequence shown here is derived from an EMBL/GenBank/DDBJ whole genome shotgun (WGS) entry which is preliminary data.</text>
</comment>
<name>A0AAD9S4G1_PHOAM</name>
<dbReference type="AlphaFoldDB" id="A0AAD9S4G1"/>
<keyword evidence="2" id="KW-1185">Reference proteome</keyword>
<dbReference type="Proteomes" id="UP001265746">
    <property type="component" value="Unassembled WGS sequence"/>
</dbReference>